<dbReference type="SUPFAM" id="SSF63817">
    <property type="entry name" value="Sortase"/>
    <property type="match status" value="1"/>
</dbReference>
<dbReference type="EMBL" id="JAIMFO010000006">
    <property type="protein sequence ID" value="MBY4797818.1"/>
    <property type="molecule type" value="Genomic_DNA"/>
</dbReference>
<evidence type="ECO:0000313" key="2">
    <source>
        <dbReference type="EMBL" id="MBY4797818.1"/>
    </source>
</evidence>
<dbReference type="Gene3D" id="2.40.260.10">
    <property type="entry name" value="Sortase"/>
    <property type="match status" value="1"/>
</dbReference>
<name>A0ABS7MKI1_9ACTN</name>
<feature type="compositionally biased region" description="Basic and acidic residues" evidence="1">
    <location>
        <begin position="12"/>
        <end position="30"/>
    </location>
</feature>
<accession>A0ABS7MKI1</accession>
<dbReference type="InterPro" id="IPR023365">
    <property type="entry name" value="Sortase_dom-sf"/>
</dbReference>
<feature type="region of interest" description="Disordered" evidence="1">
    <location>
        <begin position="8"/>
        <end position="38"/>
    </location>
</feature>
<gene>
    <name evidence="2" type="ORF">K6V98_05550</name>
</gene>
<sequence>MSGILGAWATHSESHSTKPEHASHPKRLLDENTPPETGADWENLQQLNPDIVAFLELTKSSLSQPILTPRDTDDKEFYLCHNRNRQPDPYGCLQLDYRCNLFSDHALVYGHHILDDEYVGLGTIYRAYEPEVFQSLGTLKITPKGSADPLIYFPLLACKVDASYTTIQRFEFESAHEKAAWIGELQRYASARAETSPLSDHLITLCTCSSDVTGQRDRTLVVFAR</sequence>
<dbReference type="InterPro" id="IPR009835">
    <property type="entry name" value="SrtB"/>
</dbReference>
<dbReference type="RefSeq" id="WP_222199528.1">
    <property type="nucleotide sequence ID" value="NZ_JAIMFO010000006.1"/>
</dbReference>
<dbReference type="Proteomes" id="UP000700908">
    <property type="component" value="Unassembled WGS sequence"/>
</dbReference>
<evidence type="ECO:0000256" key="1">
    <source>
        <dbReference type="SAM" id="MobiDB-lite"/>
    </source>
</evidence>
<comment type="caution">
    <text evidence="2">The sequence shown here is derived from an EMBL/GenBank/DDBJ whole genome shotgun (WGS) entry which is preliminary data.</text>
</comment>
<keyword evidence="3" id="KW-1185">Reference proteome</keyword>
<dbReference type="CDD" id="cd05826">
    <property type="entry name" value="Sortase_B"/>
    <property type="match status" value="1"/>
</dbReference>
<evidence type="ECO:0000313" key="3">
    <source>
        <dbReference type="Proteomes" id="UP000700908"/>
    </source>
</evidence>
<protein>
    <submittedName>
        <fullName evidence="2">Class B sortase</fullName>
    </submittedName>
</protein>
<proteinExistence type="predicted"/>
<organism evidence="2 3">
    <name type="scientific">Collinsella ureilytica</name>
    <dbReference type="NCBI Taxonomy" id="2869515"/>
    <lineage>
        <taxon>Bacteria</taxon>
        <taxon>Bacillati</taxon>
        <taxon>Actinomycetota</taxon>
        <taxon>Coriobacteriia</taxon>
        <taxon>Coriobacteriales</taxon>
        <taxon>Coriobacteriaceae</taxon>
        <taxon>Collinsella</taxon>
    </lineage>
</organism>
<reference evidence="2 3" key="1">
    <citation type="submission" date="2021-08" db="EMBL/GenBank/DDBJ databases">
        <title>Collinsella faecalis sp. nov. isolated from swine faeces.</title>
        <authorList>
            <person name="Oh B.S."/>
            <person name="Lee J.H."/>
        </authorList>
    </citation>
    <scope>NUCLEOTIDE SEQUENCE [LARGE SCALE GENOMIC DNA]</scope>
    <source>
        <strain evidence="2 3">AGMB00827</strain>
    </source>
</reference>